<proteinExistence type="predicted"/>
<dbReference type="EMBL" id="CP101637">
    <property type="protein sequence ID" value="WMT80213.1"/>
    <property type="molecule type" value="Genomic_DNA"/>
</dbReference>
<evidence type="ECO:0000313" key="1">
    <source>
        <dbReference type="EMBL" id="WMT80213.1"/>
    </source>
</evidence>
<gene>
    <name evidence="1" type="ORF">TEMA_05260</name>
</gene>
<protein>
    <recommendedName>
        <fullName evidence="3">DUF2691 domain-containing protein</fullName>
    </recommendedName>
</protein>
<sequence>MKSAILQKGENYYTQMSKIFNAIGNEQLKYNWLITDCECYCENESVNKLLSNEYIWISGKQLTDLVYSEEIQFIWGVFSGFCSEITMEEVLKSELPFANGYTNYWTKDVDIQHPLADIEIVAWDGSLTLFISKNDNLVEKFMYSFPLSENLLELNKRNNN</sequence>
<reference evidence="1 2" key="1">
    <citation type="submission" date="2022-07" db="EMBL/GenBank/DDBJ databases">
        <title>Genome sequence of Terrisporobacter mayombei DSM6539.</title>
        <authorList>
            <person name="Boeer T."/>
            <person name="Bengelsdorf F.R."/>
            <person name="Daniel R."/>
            <person name="Poehlein A."/>
        </authorList>
    </citation>
    <scope>NUCLEOTIDE SEQUENCE [LARGE SCALE GENOMIC DNA]</scope>
    <source>
        <strain evidence="1 2">DSM 6539</strain>
    </source>
</reference>
<accession>A0ABY9PWZ0</accession>
<name>A0ABY9PWZ0_9FIRM</name>
<dbReference type="RefSeq" id="WP_228104471.1">
    <property type="nucleotide sequence ID" value="NZ_CP101637.1"/>
</dbReference>
<organism evidence="1 2">
    <name type="scientific">Terrisporobacter mayombei</name>
    <dbReference type="NCBI Taxonomy" id="1541"/>
    <lineage>
        <taxon>Bacteria</taxon>
        <taxon>Bacillati</taxon>
        <taxon>Bacillota</taxon>
        <taxon>Clostridia</taxon>
        <taxon>Peptostreptococcales</taxon>
        <taxon>Peptostreptococcaceae</taxon>
        <taxon>Terrisporobacter</taxon>
    </lineage>
</organism>
<keyword evidence="2" id="KW-1185">Reference proteome</keyword>
<dbReference type="Proteomes" id="UP001235030">
    <property type="component" value="Chromosome"/>
</dbReference>
<evidence type="ECO:0008006" key="3">
    <source>
        <dbReference type="Google" id="ProtNLM"/>
    </source>
</evidence>
<evidence type="ECO:0000313" key="2">
    <source>
        <dbReference type="Proteomes" id="UP001235030"/>
    </source>
</evidence>